<accession>A0AAX4FT64</accession>
<evidence type="ECO:0000313" key="3">
    <source>
        <dbReference type="EMBL" id="WOX56955.1"/>
    </source>
</evidence>
<organism evidence="3 4">
    <name type="scientific">Methanoculleus receptaculi</name>
    <dbReference type="NCBI Taxonomy" id="394967"/>
    <lineage>
        <taxon>Archaea</taxon>
        <taxon>Methanobacteriati</taxon>
        <taxon>Methanobacteriota</taxon>
        <taxon>Stenosarchaea group</taxon>
        <taxon>Methanomicrobia</taxon>
        <taxon>Methanomicrobiales</taxon>
        <taxon>Methanomicrobiaceae</taxon>
        <taxon>Methanoculleus</taxon>
    </lineage>
</organism>
<keyword evidence="1" id="KW-1133">Transmembrane helix</keyword>
<sequence>MAPNRRRSRDTIAVAASLFVIAAACIITAGCIDDGSTPSPAPSLAGTAWTLGSYVAGNGTLVPALPGTEITASFNDDGSLAGSAGCNSYGTVYHLEGANLTIEPPGSTKMYCSEPPGIMEQENRYLTLLTEVSTWRVEGDRLILSDAEGADLLIFAQAPEVTPAPFTGTLWLLQSYSIPGKEAVSSVIAGTTVTAVFSADGNVSGSAGCNHYGGGYTLDGSNLSVSTLFTTLMYCEEPEGVMEQESRYLGLLGNVSTWRVEGDRLILSDAEGADLLIFAQAPIDQES</sequence>
<dbReference type="Pfam" id="PF03724">
    <property type="entry name" value="META"/>
    <property type="match status" value="2"/>
</dbReference>
<name>A0AAX4FT64_9EURY</name>
<dbReference type="Gene3D" id="2.40.128.270">
    <property type="match status" value="2"/>
</dbReference>
<dbReference type="GeneID" id="85732779"/>
<gene>
    <name evidence="3" type="ORF">R6Y96_06440</name>
</gene>
<dbReference type="PANTHER" id="PTHR35535:SF2">
    <property type="entry name" value="DUF306 DOMAIN-CONTAINING PROTEIN"/>
    <property type="match status" value="1"/>
</dbReference>
<dbReference type="EMBL" id="CP137642">
    <property type="protein sequence ID" value="WOX56955.1"/>
    <property type="molecule type" value="Genomic_DNA"/>
</dbReference>
<proteinExistence type="predicted"/>
<evidence type="ECO:0000313" key="4">
    <source>
        <dbReference type="Proteomes" id="UP001305652"/>
    </source>
</evidence>
<feature type="domain" description="DUF306" evidence="2">
    <location>
        <begin position="164"/>
        <end position="278"/>
    </location>
</feature>
<evidence type="ECO:0000256" key="1">
    <source>
        <dbReference type="SAM" id="Phobius"/>
    </source>
</evidence>
<dbReference type="PROSITE" id="PS51257">
    <property type="entry name" value="PROKAR_LIPOPROTEIN"/>
    <property type="match status" value="1"/>
</dbReference>
<dbReference type="AlphaFoldDB" id="A0AAX4FT64"/>
<dbReference type="PANTHER" id="PTHR35535">
    <property type="entry name" value="HEAT SHOCK PROTEIN HSLJ"/>
    <property type="match status" value="1"/>
</dbReference>
<keyword evidence="1" id="KW-0472">Membrane</keyword>
<dbReference type="InterPro" id="IPR005184">
    <property type="entry name" value="DUF306_Meta_HslJ"/>
</dbReference>
<reference evidence="3 4" key="1">
    <citation type="submission" date="2023-10" db="EMBL/GenBank/DDBJ databases">
        <title>The complete genome sequence of Methanoculleus receptaculi DSM 18860.</title>
        <authorList>
            <person name="Lai S.-J."/>
            <person name="You Y.-T."/>
            <person name="Chen S.-C."/>
        </authorList>
    </citation>
    <scope>NUCLEOTIDE SEQUENCE [LARGE SCALE GENOMIC DNA]</scope>
    <source>
        <strain evidence="3 4">DSM 18860</strain>
    </source>
</reference>
<dbReference type="Proteomes" id="UP001305652">
    <property type="component" value="Chromosome"/>
</dbReference>
<protein>
    <submittedName>
        <fullName evidence="3">META domain-containing protein</fullName>
    </submittedName>
</protein>
<dbReference type="RefSeq" id="WP_318620424.1">
    <property type="nucleotide sequence ID" value="NZ_CP137642.1"/>
</dbReference>
<feature type="domain" description="DUF306" evidence="2">
    <location>
        <begin position="43"/>
        <end position="155"/>
    </location>
</feature>
<keyword evidence="1" id="KW-0812">Transmembrane</keyword>
<dbReference type="InterPro" id="IPR053147">
    <property type="entry name" value="Hsp_HslJ-like"/>
</dbReference>
<evidence type="ECO:0000259" key="2">
    <source>
        <dbReference type="Pfam" id="PF03724"/>
    </source>
</evidence>
<feature type="transmembrane region" description="Helical" evidence="1">
    <location>
        <begin position="12"/>
        <end position="30"/>
    </location>
</feature>
<dbReference type="InterPro" id="IPR038670">
    <property type="entry name" value="HslJ-like_sf"/>
</dbReference>
<dbReference type="KEGG" id="mrc:R6Y96_06440"/>
<keyword evidence="4" id="KW-1185">Reference proteome</keyword>